<dbReference type="Proteomes" id="UP000275394">
    <property type="component" value="Unassembled WGS sequence"/>
</dbReference>
<gene>
    <name evidence="1" type="ORF">EDC56_2978</name>
</gene>
<sequence length="128" mass="14186">MLSRNNNQIKLGNHLMKQLITVLTLSVLGLLALSVSAEDLIYEQAQVEVVGHDEAAGQMTLRFRFSECYGPGCTIEGAIVTPATLVKMQQAAGDIEVLPSRYLHWQSFVADVVVTNDQTHVLMLKRYL</sequence>
<dbReference type="AlphaFoldDB" id="A0A3N2DKU8"/>
<protein>
    <submittedName>
        <fullName evidence="1">Uncharacterized protein</fullName>
    </submittedName>
</protein>
<comment type="caution">
    <text evidence="1">The sequence shown here is derived from an EMBL/GenBank/DDBJ whole genome shotgun (WGS) entry which is preliminary data.</text>
</comment>
<keyword evidence="2" id="KW-1185">Reference proteome</keyword>
<dbReference type="EMBL" id="RKHR01000005">
    <property type="protein sequence ID" value="ROS00332.1"/>
    <property type="molecule type" value="Genomic_DNA"/>
</dbReference>
<evidence type="ECO:0000313" key="1">
    <source>
        <dbReference type="EMBL" id="ROS00332.1"/>
    </source>
</evidence>
<name>A0A3N2DKU8_9GAMM</name>
<organism evidence="1 2">
    <name type="scientific">Sinobacterium caligoides</name>
    <dbReference type="NCBI Taxonomy" id="933926"/>
    <lineage>
        <taxon>Bacteria</taxon>
        <taxon>Pseudomonadati</taxon>
        <taxon>Pseudomonadota</taxon>
        <taxon>Gammaproteobacteria</taxon>
        <taxon>Cellvibrionales</taxon>
        <taxon>Spongiibacteraceae</taxon>
        <taxon>Sinobacterium</taxon>
    </lineage>
</organism>
<reference evidence="1 2" key="1">
    <citation type="submission" date="2018-11" db="EMBL/GenBank/DDBJ databases">
        <title>Genomic Encyclopedia of Type Strains, Phase IV (KMG-IV): sequencing the most valuable type-strain genomes for metagenomic binning, comparative biology and taxonomic classification.</title>
        <authorList>
            <person name="Goeker M."/>
        </authorList>
    </citation>
    <scope>NUCLEOTIDE SEQUENCE [LARGE SCALE GENOMIC DNA]</scope>
    <source>
        <strain evidence="1 2">DSM 100316</strain>
    </source>
</reference>
<accession>A0A3N2DKU8</accession>
<evidence type="ECO:0000313" key="2">
    <source>
        <dbReference type="Proteomes" id="UP000275394"/>
    </source>
</evidence>
<proteinExistence type="predicted"/>